<feature type="region of interest" description="Disordered" evidence="1">
    <location>
        <begin position="35"/>
        <end position="213"/>
    </location>
</feature>
<dbReference type="OrthoDB" id="6759522at2759"/>
<evidence type="ECO:0000259" key="2">
    <source>
        <dbReference type="Pfam" id="PF21787"/>
    </source>
</evidence>
<dbReference type="InParanoid" id="A0A6P8ZBR3"/>
<feature type="domain" description="Transposable element P transposase-like RNase H" evidence="2">
    <location>
        <begin position="281"/>
        <end position="362"/>
    </location>
</feature>
<reference evidence="4" key="1">
    <citation type="submission" date="2025-08" db="UniProtKB">
        <authorList>
            <consortium name="RefSeq"/>
        </authorList>
    </citation>
    <scope>IDENTIFICATION</scope>
    <source>
        <tissue evidence="4">Total insect</tissue>
    </source>
</reference>
<dbReference type="AlphaFoldDB" id="A0A6P8ZBR3"/>
<accession>A0A6P8ZBR3</accession>
<sequence>MERMTVLEFLSAASYHCSRTYSRVALEEEVRGEALELEDMELPAGAPQDDPDPVETPATETRTTRRRRTAGPRPAAGSTRTRGRARAAGAAAGTVNQPVDPPAEDPPVDLPLDPVDPVHPPVDPPVDLPVEQPVEQPVDRVDPVDPPVAAVGRAPRGRRAAASPARRSQRNRGRRGGEQNDEEHGTEPTREEVPRGRVRAARANAADRPVRVARVTRRSPAVAAEREERAVRRLGRAAQAEREAEAEANRQILQLQEDLNAGQPYWDSFLLCVVQILLQGHTGFANKALIFLLAGISVRWKLSVHIEFTSKKDDETPSDGTGEAYANIFNRILTRTEEIGFHVCNITLDMGADNMSFWKYFGITGGRFQILKSSIPHPIRLGGKVFFCPDAVHVMKSMKSMFEGNGTIILPADIVEKENLPSAVVDYSHIDD</sequence>
<evidence type="ECO:0000313" key="3">
    <source>
        <dbReference type="Proteomes" id="UP000515158"/>
    </source>
</evidence>
<dbReference type="KEGG" id="tpal:117647718"/>
<evidence type="ECO:0000313" key="4">
    <source>
        <dbReference type="RefSeq" id="XP_034245507.1"/>
    </source>
</evidence>
<dbReference type="InterPro" id="IPR048365">
    <property type="entry name" value="TNP-like_RNaseH_N"/>
</dbReference>
<feature type="compositionally biased region" description="Low complexity" evidence="1">
    <location>
        <begin position="147"/>
        <end position="166"/>
    </location>
</feature>
<gene>
    <name evidence="4" type="primary">LOC117647718</name>
</gene>
<proteinExistence type="predicted"/>
<dbReference type="RefSeq" id="XP_034245507.1">
    <property type="nucleotide sequence ID" value="XM_034389616.1"/>
</dbReference>
<dbReference type="Pfam" id="PF21787">
    <property type="entry name" value="TNP-like_RNaseH_N"/>
    <property type="match status" value="1"/>
</dbReference>
<feature type="compositionally biased region" description="Low complexity" evidence="1">
    <location>
        <begin position="71"/>
        <end position="98"/>
    </location>
</feature>
<feature type="compositionally biased region" description="Pro residues" evidence="1">
    <location>
        <begin position="117"/>
        <end position="127"/>
    </location>
</feature>
<protein>
    <submittedName>
        <fullName evidence="4">Uncharacterized protein LOC117647718</fullName>
    </submittedName>
</protein>
<feature type="compositionally biased region" description="Basic and acidic residues" evidence="1">
    <location>
        <begin position="175"/>
        <end position="195"/>
    </location>
</feature>
<name>A0A6P8ZBR3_THRPL</name>
<dbReference type="Proteomes" id="UP000515158">
    <property type="component" value="Unplaced"/>
</dbReference>
<keyword evidence="3" id="KW-1185">Reference proteome</keyword>
<organism evidence="4">
    <name type="scientific">Thrips palmi</name>
    <name type="common">Melon thrips</name>
    <dbReference type="NCBI Taxonomy" id="161013"/>
    <lineage>
        <taxon>Eukaryota</taxon>
        <taxon>Metazoa</taxon>
        <taxon>Ecdysozoa</taxon>
        <taxon>Arthropoda</taxon>
        <taxon>Hexapoda</taxon>
        <taxon>Insecta</taxon>
        <taxon>Pterygota</taxon>
        <taxon>Neoptera</taxon>
        <taxon>Paraneoptera</taxon>
        <taxon>Thysanoptera</taxon>
        <taxon>Terebrantia</taxon>
        <taxon>Thripoidea</taxon>
        <taxon>Thripidae</taxon>
        <taxon>Thrips</taxon>
    </lineage>
</organism>
<evidence type="ECO:0000256" key="1">
    <source>
        <dbReference type="SAM" id="MobiDB-lite"/>
    </source>
</evidence>
<dbReference type="GeneID" id="117647718"/>